<evidence type="ECO:0000313" key="1">
    <source>
        <dbReference type="EnsemblMetazoa" id="CJA24834a.1"/>
    </source>
</evidence>
<reference evidence="2" key="1">
    <citation type="submission" date="2010-08" db="EMBL/GenBank/DDBJ databases">
        <authorList>
            <consortium name="Caenorhabditis japonica Sequencing Consortium"/>
            <person name="Wilson R.K."/>
        </authorList>
    </citation>
    <scope>NUCLEOTIDE SEQUENCE [LARGE SCALE GENOMIC DNA]</scope>
    <source>
        <strain evidence="2">DF5081</strain>
    </source>
</reference>
<dbReference type="EnsemblMetazoa" id="CJA24834a.1">
    <property type="protein sequence ID" value="CJA24834a.1"/>
    <property type="gene ID" value="WBGene00180406"/>
</dbReference>
<keyword evidence="2" id="KW-1185">Reference proteome</keyword>
<name>A0A8R1IBN8_CAEJA</name>
<protein>
    <submittedName>
        <fullName evidence="1">Uncharacterized protein</fullName>
    </submittedName>
</protein>
<reference evidence="1" key="2">
    <citation type="submission" date="2022-06" db="UniProtKB">
        <authorList>
            <consortium name="EnsemblMetazoa"/>
        </authorList>
    </citation>
    <scope>IDENTIFICATION</scope>
    <source>
        <strain evidence="1">DF5081</strain>
    </source>
</reference>
<proteinExistence type="predicted"/>
<accession>A0A8R1IBN8</accession>
<dbReference type="AlphaFoldDB" id="A0A8R1IBN8"/>
<dbReference type="Proteomes" id="UP000005237">
    <property type="component" value="Unassembled WGS sequence"/>
</dbReference>
<organism evidence="1 2">
    <name type="scientific">Caenorhabditis japonica</name>
    <dbReference type="NCBI Taxonomy" id="281687"/>
    <lineage>
        <taxon>Eukaryota</taxon>
        <taxon>Metazoa</taxon>
        <taxon>Ecdysozoa</taxon>
        <taxon>Nematoda</taxon>
        <taxon>Chromadorea</taxon>
        <taxon>Rhabditida</taxon>
        <taxon>Rhabditina</taxon>
        <taxon>Rhabditomorpha</taxon>
        <taxon>Rhabditoidea</taxon>
        <taxon>Rhabditidae</taxon>
        <taxon>Peloderinae</taxon>
        <taxon>Caenorhabditis</taxon>
    </lineage>
</organism>
<sequence length="197" mass="22704">MAEPDHVHKKASSEILFAEYGQNVEDGEDPTAENKRVIDLMDPVDSMSLNQEKNRVVVSGIRGVLQVIKIRNSAQDLMEGPSIIKDIDMRAYRKNKVNILYSAQNVKWNQIYVIQANWVPDPNKQYLAIDAIYEWCCYFAFSVFLLTDAYEFRFLVFKPPKLIIRGCTGYNEQVFESSDVSEDEENSLPPLSHRYVN</sequence>
<evidence type="ECO:0000313" key="2">
    <source>
        <dbReference type="Proteomes" id="UP000005237"/>
    </source>
</evidence>